<dbReference type="GeneTree" id="ENSGT00940000158825"/>
<proteinExistence type="inferred from homology"/>
<dbReference type="AlphaFoldDB" id="A0A3Q2Q106"/>
<dbReference type="Proteomes" id="UP000265000">
    <property type="component" value="Unplaced"/>
</dbReference>
<reference evidence="2" key="2">
    <citation type="submission" date="2025-09" db="UniProtKB">
        <authorList>
            <consortium name="Ensembl"/>
        </authorList>
    </citation>
    <scope>IDENTIFICATION</scope>
</reference>
<reference evidence="2" key="1">
    <citation type="submission" date="2025-08" db="UniProtKB">
        <authorList>
            <consortium name="Ensembl"/>
        </authorList>
    </citation>
    <scope>IDENTIFICATION</scope>
</reference>
<dbReference type="GO" id="GO:0008083">
    <property type="term" value="F:growth factor activity"/>
    <property type="evidence" value="ECO:0007669"/>
    <property type="project" value="InterPro"/>
</dbReference>
<protein>
    <submittedName>
        <fullName evidence="2">Uncharacterized protein</fullName>
    </submittedName>
</protein>
<sequence>MSFSRSKLTFLLYGIFLCSLNVTLTLSKTKHSIHNARSLVHSSSYTLHKREDAERDGQYLLGIKRIRRLYCNVGIGFHIQVLPNGKITGVHNENKYSKYTIHFVIKVKLSMGSTKYVHSFFFCSKSFSDNEISPPQFHPFLVHLKCLFFLFYRIKKSQPLVSNHYRTTHKNKRTNKTNNLLKVQ</sequence>
<name>A0A3Q2Q106_FUNHE</name>
<comment type="similarity">
    <text evidence="1">Belongs to the heparin-binding growth factors family.</text>
</comment>
<dbReference type="SUPFAM" id="SSF50353">
    <property type="entry name" value="Cytokine"/>
    <property type="match status" value="1"/>
</dbReference>
<dbReference type="Ensembl" id="ENSFHET00000029242.1">
    <property type="protein sequence ID" value="ENSFHEP00000019886.1"/>
    <property type="gene ID" value="ENSFHEG00000021788.1"/>
</dbReference>
<evidence type="ECO:0000313" key="2">
    <source>
        <dbReference type="Ensembl" id="ENSFHEP00000019886.1"/>
    </source>
</evidence>
<dbReference type="STRING" id="8078.ENSFHEP00000019886"/>
<dbReference type="InterPro" id="IPR002209">
    <property type="entry name" value="Fibroblast_GF_fam"/>
</dbReference>
<dbReference type="Gene3D" id="2.80.10.50">
    <property type="match status" value="1"/>
</dbReference>
<organism evidence="2 3">
    <name type="scientific">Fundulus heteroclitus</name>
    <name type="common">Killifish</name>
    <name type="synonym">Mummichog</name>
    <dbReference type="NCBI Taxonomy" id="8078"/>
    <lineage>
        <taxon>Eukaryota</taxon>
        <taxon>Metazoa</taxon>
        <taxon>Chordata</taxon>
        <taxon>Craniata</taxon>
        <taxon>Vertebrata</taxon>
        <taxon>Euteleostomi</taxon>
        <taxon>Actinopterygii</taxon>
        <taxon>Neopterygii</taxon>
        <taxon>Teleostei</taxon>
        <taxon>Neoteleostei</taxon>
        <taxon>Acanthomorphata</taxon>
        <taxon>Ovalentaria</taxon>
        <taxon>Atherinomorphae</taxon>
        <taxon>Cyprinodontiformes</taxon>
        <taxon>Fundulidae</taxon>
        <taxon>Fundulus</taxon>
    </lineage>
</organism>
<evidence type="ECO:0000256" key="1">
    <source>
        <dbReference type="ARBA" id="ARBA00007936"/>
    </source>
</evidence>
<dbReference type="Pfam" id="PF00167">
    <property type="entry name" value="FGF"/>
    <property type="match status" value="1"/>
</dbReference>
<evidence type="ECO:0000313" key="3">
    <source>
        <dbReference type="Proteomes" id="UP000265000"/>
    </source>
</evidence>
<dbReference type="InterPro" id="IPR008996">
    <property type="entry name" value="IL1/FGF"/>
</dbReference>
<accession>A0A3Q2Q106</accession>
<keyword evidence="3" id="KW-1185">Reference proteome</keyword>